<feature type="repeat" description="NHL" evidence="2">
    <location>
        <begin position="522"/>
        <end position="559"/>
    </location>
</feature>
<sequence>MATLRRPSTSRRKLALIIGNNNYFRPESKLRHCINDANDLSEVLSNVRFHVTTKLDLTSSQMIATINSFSKTINDGDLVLFYFSGHGYQIKGTNYLMPIDDGQIETEDDVEDFAVPVERTIKRLAEKTSSYVTICILDCCRLYWPKRSPKPKAVTEGKGLHTMKSPAGTFIQFACDADQTASDGLDDDRNGLFTKHLLKHIANPNEDIVQIFQGIAADVFEESNRTQRPLSINALYRRGHVYLNETPPNNPGRGLLSRNLEISTKWKQHGTTIAGGYGNGTQTNQLYCPHGIGIHTSEHKIYIADLGNHRIVEWKCGANNGQVVAGGNGKGNRADQLNRPTDVIVDRITDTLIICDYGNRRVVRCSRRNRLNQQTIISNINCCGLTVDFFGDLYVSDADNHEVRRWRQGETYGTVVAGGNGKGDHLNQLNFPTFIFVDQDVSVYVSDRNNNRIMKWKKDAKEGIVVAGGHGQGNSLAQLSHPEGVIVDQFGSIYIADCYNHRIVRWLRGATEGTVVVGEKGRGKQTNQFSCPTGVAIDREGRLYVVDCSNDRVQKFDVDTA</sequence>
<protein>
    <recommendedName>
        <fullName evidence="3">Caspase family p20 domain-containing protein</fullName>
    </recommendedName>
</protein>
<evidence type="ECO:0000256" key="1">
    <source>
        <dbReference type="ARBA" id="ARBA00022737"/>
    </source>
</evidence>
<name>A0A814RKE8_ADIRI</name>
<dbReference type="Gene3D" id="3.40.50.1460">
    <property type="match status" value="1"/>
</dbReference>
<dbReference type="Pfam" id="PF00656">
    <property type="entry name" value="Peptidase_C14"/>
    <property type="match status" value="1"/>
</dbReference>
<dbReference type="InterPro" id="IPR011042">
    <property type="entry name" value="6-blade_b-propeller_TolB-like"/>
</dbReference>
<feature type="repeat" description="NHL" evidence="2">
    <location>
        <begin position="422"/>
        <end position="459"/>
    </location>
</feature>
<keyword evidence="6" id="KW-1185">Reference proteome</keyword>
<reference evidence="4" key="1">
    <citation type="submission" date="2021-02" db="EMBL/GenBank/DDBJ databases">
        <authorList>
            <person name="Nowell W R."/>
        </authorList>
    </citation>
    <scope>NUCLEOTIDE SEQUENCE</scope>
</reference>
<dbReference type="Gene3D" id="2.40.10.500">
    <property type="match status" value="1"/>
</dbReference>
<proteinExistence type="predicted"/>
<evidence type="ECO:0000313" key="6">
    <source>
        <dbReference type="Proteomes" id="UP000663828"/>
    </source>
</evidence>
<dbReference type="CDD" id="cd05819">
    <property type="entry name" value="NHL"/>
    <property type="match status" value="1"/>
</dbReference>
<dbReference type="Pfam" id="PF01436">
    <property type="entry name" value="NHL"/>
    <property type="match status" value="3"/>
</dbReference>
<dbReference type="Proteomes" id="UP000663828">
    <property type="component" value="Unassembled WGS sequence"/>
</dbReference>
<keyword evidence="1" id="KW-0677">Repeat</keyword>
<dbReference type="InterPro" id="IPR029030">
    <property type="entry name" value="Caspase-like_dom_sf"/>
</dbReference>
<dbReference type="EMBL" id="CAJNOR010001389">
    <property type="protein sequence ID" value="CAF1134419.1"/>
    <property type="molecule type" value="Genomic_DNA"/>
</dbReference>
<evidence type="ECO:0000313" key="4">
    <source>
        <dbReference type="EMBL" id="CAF1134419.1"/>
    </source>
</evidence>
<gene>
    <name evidence="5" type="ORF">EDS130_LOCUS39696</name>
    <name evidence="4" type="ORF">XAT740_LOCUS20078</name>
</gene>
<comment type="caution">
    <text evidence="4">The sequence shown here is derived from an EMBL/GenBank/DDBJ whole genome shotgun (WGS) entry which is preliminary data.</text>
</comment>
<dbReference type="InterPro" id="IPR001309">
    <property type="entry name" value="Pept_C14_p20"/>
</dbReference>
<evidence type="ECO:0000259" key="3">
    <source>
        <dbReference type="PROSITE" id="PS50208"/>
    </source>
</evidence>
<dbReference type="InterPro" id="IPR052039">
    <property type="entry name" value="Caspase-related_regulators"/>
</dbReference>
<dbReference type="InterPro" id="IPR001258">
    <property type="entry name" value="NHL_repeat"/>
</dbReference>
<evidence type="ECO:0000256" key="2">
    <source>
        <dbReference type="PROSITE-ProRule" id="PRU00504"/>
    </source>
</evidence>
<dbReference type="Proteomes" id="UP000663852">
    <property type="component" value="Unassembled WGS sequence"/>
</dbReference>
<feature type="domain" description="Caspase family p20" evidence="3">
    <location>
        <begin position="11"/>
        <end position="89"/>
    </location>
</feature>
<dbReference type="OrthoDB" id="412369at2759"/>
<organism evidence="4 6">
    <name type="scientific">Adineta ricciae</name>
    <name type="common">Rotifer</name>
    <dbReference type="NCBI Taxonomy" id="249248"/>
    <lineage>
        <taxon>Eukaryota</taxon>
        <taxon>Metazoa</taxon>
        <taxon>Spiralia</taxon>
        <taxon>Gnathifera</taxon>
        <taxon>Rotifera</taxon>
        <taxon>Eurotatoria</taxon>
        <taxon>Bdelloidea</taxon>
        <taxon>Adinetida</taxon>
        <taxon>Adinetidae</taxon>
        <taxon>Adineta</taxon>
    </lineage>
</organism>
<dbReference type="EMBL" id="CAJNOJ010000453">
    <property type="protein sequence ID" value="CAF1453890.1"/>
    <property type="molecule type" value="Genomic_DNA"/>
</dbReference>
<dbReference type="SUPFAM" id="SSF101898">
    <property type="entry name" value="NHL repeat"/>
    <property type="match status" value="1"/>
</dbReference>
<dbReference type="SUPFAM" id="SSF52129">
    <property type="entry name" value="Caspase-like"/>
    <property type="match status" value="1"/>
</dbReference>
<dbReference type="PANTHER" id="PTHR22576:SF37">
    <property type="entry name" value="MUCOSA-ASSOCIATED LYMPHOID TISSUE LYMPHOMA TRANSLOCATION PROTEIN 1"/>
    <property type="match status" value="1"/>
</dbReference>
<dbReference type="PROSITE" id="PS51125">
    <property type="entry name" value="NHL"/>
    <property type="match status" value="2"/>
</dbReference>
<dbReference type="Gene3D" id="2.120.10.30">
    <property type="entry name" value="TolB, C-terminal domain"/>
    <property type="match status" value="2"/>
</dbReference>
<dbReference type="PROSITE" id="PS50208">
    <property type="entry name" value="CASPASE_P20"/>
    <property type="match status" value="1"/>
</dbReference>
<accession>A0A814RKE8</accession>
<dbReference type="InterPro" id="IPR011600">
    <property type="entry name" value="Pept_C14_caspase"/>
</dbReference>
<dbReference type="GO" id="GO:0006508">
    <property type="term" value="P:proteolysis"/>
    <property type="evidence" value="ECO:0007669"/>
    <property type="project" value="InterPro"/>
</dbReference>
<evidence type="ECO:0000313" key="5">
    <source>
        <dbReference type="EMBL" id="CAF1453890.1"/>
    </source>
</evidence>
<dbReference type="GO" id="GO:0004197">
    <property type="term" value="F:cysteine-type endopeptidase activity"/>
    <property type="evidence" value="ECO:0007669"/>
    <property type="project" value="InterPro"/>
</dbReference>
<dbReference type="AlphaFoldDB" id="A0A814RKE8"/>
<dbReference type="PANTHER" id="PTHR22576">
    <property type="entry name" value="MUCOSA ASSOCIATED LYMPHOID TISSUE LYMPHOMA TRANSLOCATION PROTEIN 1/PARACASPASE"/>
    <property type="match status" value="1"/>
</dbReference>